<proteinExistence type="predicted"/>
<dbReference type="EMBL" id="JYDV01000084">
    <property type="protein sequence ID" value="KRZ35771.1"/>
    <property type="molecule type" value="Genomic_DNA"/>
</dbReference>
<protein>
    <submittedName>
        <fullName evidence="1">Uncharacterized protein</fullName>
    </submittedName>
</protein>
<reference evidence="1 2" key="1">
    <citation type="submission" date="2015-01" db="EMBL/GenBank/DDBJ databases">
        <title>Evolution of Trichinella species and genotypes.</title>
        <authorList>
            <person name="Korhonen P.K."/>
            <person name="Edoardo P."/>
            <person name="Giuseppe L.R."/>
            <person name="Gasser R.B."/>
        </authorList>
    </citation>
    <scope>NUCLEOTIDE SEQUENCE [LARGE SCALE GENOMIC DNA]</scope>
    <source>
        <strain evidence="1">ISS176</strain>
    </source>
</reference>
<evidence type="ECO:0000313" key="2">
    <source>
        <dbReference type="Proteomes" id="UP000054826"/>
    </source>
</evidence>
<sequence>MKKAYVIREVKYFKSRIPATQANNKESTNPLLNPLTGKETTPVAMNSFYKSTKSTAVTKYVSRRIKNNYKNIFLIET</sequence>
<dbReference type="AlphaFoldDB" id="A0A0V1JLB9"/>
<organism evidence="1 2">
    <name type="scientific">Trichinella pseudospiralis</name>
    <name type="common">Parasitic roundworm</name>
    <dbReference type="NCBI Taxonomy" id="6337"/>
    <lineage>
        <taxon>Eukaryota</taxon>
        <taxon>Metazoa</taxon>
        <taxon>Ecdysozoa</taxon>
        <taxon>Nematoda</taxon>
        <taxon>Enoplea</taxon>
        <taxon>Dorylaimia</taxon>
        <taxon>Trichinellida</taxon>
        <taxon>Trichinellidae</taxon>
        <taxon>Trichinella</taxon>
    </lineage>
</organism>
<accession>A0A0V1JLB9</accession>
<dbReference type="Proteomes" id="UP000054826">
    <property type="component" value="Unassembled WGS sequence"/>
</dbReference>
<gene>
    <name evidence="1" type="ORF">T4C_1347</name>
</gene>
<comment type="caution">
    <text evidence="1">The sequence shown here is derived from an EMBL/GenBank/DDBJ whole genome shotgun (WGS) entry which is preliminary data.</text>
</comment>
<name>A0A0V1JLB9_TRIPS</name>
<evidence type="ECO:0000313" key="1">
    <source>
        <dbReference type="EMBL" id="KRZ35771.1"/>
    </source>
</evidence>